<reference evidence="2 3" key="1">
    <citation type="journal article" date="2020" name="Mol. Plant">
        <title>The Chromosome-Based Rubber Tree Genome Provides New Insights into Spurge Genome Evolution and Rubber Biosynthesis.</title>
        <authorList>
            <person name="Liu J."/>
            <person name="Shi C."/>
            <person name="Shi C.C."/>
            <person name="Li W."/>
            <person name="Zhang Q.J."/>
            <person name="Zhang Y."/>
            <person name="Li K."/>
            <person name="Lu H.F."/>
            <person name="Shi C."/>
            <person name="Zhu S.T."/>
            <person name="Xiao Z.Y."/>
            <person name="Nan H."/>
            <person name="Yue Y."/>
            <person name="Zhu X.G."/>
            <person name="Wu Y."/>
            <person name="Hong X.N."/>
            <person name="Fan G.Y."/>
            <person name="Tong Y."/>
            <person name="Zhang D."/>
            <person name="Mao C.L."/>
            <person name="Liu Y.L."/>
            <person name="Hao S.J."/>
            <person name="Liu W.Q."/>
            <person name="Lv M.Q."/>
            <person name="Zhang H.B."/>
            <person name="Liu Y."/>
            <person name="Hu-Tang G.R."/>
            <person name="Wang J.P."/>
            <person name="Wang J.H."/>
            <person name="Sun Y.H."/>
            <person name="Ni S.B."/>
            <person name="Chen W.B."/>
            <person name="Zhang X.C."/>
            <person name="Jiao Y.N."/>
            <person name="Eichler E.E."/>
            <person name="Li G.H."/>
            <person name="Liu X."/>
            <person name="Gao L.Z."/>
        </authorList>
    </citation>
    <scope>NUCLEOTIDE SEQUENCE [LARGE SCALE GENOMIC DNA]</scope>
    <source>
        <strain evidence="3">cv. GT1</strain>
        <tissue evidence="2">Leaf</tissue>
    </source>
</reference>
<dbReference type="AlphaFoldDB" id="A0A6A6MPT4"/>
<keyword evidence="3" id="KW-1185">Reference proteome</keyword>
<evidence type="ECO:0000313" key="2">
    <source>
        <dbReference type="EMBL" id="KAF2315244.1"/>
    </source>
</evidence>
<name>A0A6A6MPT4_HEVBR</name>
<feature type="region of interest" description="Disordered" evidence="1">
    <location>
        <begin position="180"/>
        <end position="275"/>
    </location>
</feature>
<sequence length="275" mass="31699">MDSYPLHGNQMPWNQNYHPSFEAVPPVAKVDPSKSVVINHPWLYPNSFGYSVPCYHYCSQGNFPCYCSYGPPPFSSPQLHYCGYRPPFLDVVRLHYAPPLHYLRELPRYEYDKPRNNDYHCCGCRNRKHDQRNGESVRIEEQEPNIENKKDEFLVPFPLKNYPYPVLWIPPEYMKNEENRKSLESDMARRVKSDKTSIDKKHPQIVKLSEQDPGGEAEKKGVEMDSAPKSVEEVASSGKLFPVKCPNGDDSMNKSQVGHENSGSQADLELNDKKF</sequence>
<evidence type="ECO:0000313" key="3">
    <source>
        <dbReference type="Proteomes" id="UP000467840"/>
    </source>
</evidence>
<evidence type="ECO:0008006" key="4">
    <source>
        <dbReference type="Google" id="ProtNLM"/>
    </source>
</evidence>
<organism evidence="2 3">
    <name type="scientific">Hevea brasiliensis</name>
    <name type="common">Para rubber tree</name>
    <name type="synonym">Siphonia brasiliensis</name>
    <dbReference type="NCBI Taxonomy" id="3981"/>
    <lineage>
        <taxon>Eukaryota</taxon>
        <taxon>Viridiplantae</taxon>
        <taxon>Streptophyta</taxon>
        <taxon>Embryophyta</taxon>
        <taxon>Tracheophyta</taxon>
        <taxon>Spermatophyta</taxon>
        <taxon>Magnoliopsida</taxon>
        <taxon>eudicotyledons</taxon>
        <taxon>Gunneridae</taxon>
        <taxon>Pentapetalae</taxon>
        <taxon>rosids</taxon>
        <taxon>fabids</taxon>
        <taxon>Malpighiales</taxon>
        <taxon>Euphorbiaceae</taxon>
        <taxon>Crotonoideae</taxon>
        <taxon>Micrandreae</taxon>
        <taxon>Hevea</taxon>
    </lineage>
</organism>
<protein>
    <recommendedName>
        <fullName evidence="4">BAG domain-containing protein</fullName>
    </recommendedName>
</protein>
<dbReference type="Proteomes" id="UP000467840">
    <property type="component" value="Chromosome 15"/>
</dbReference>
<accession>A0A6A6MPT4</accession>
<proteinExistence type="predicted"/>
<feature type="compositionally biased region" description="Basic and acidic residues" evidence="1">
    <location>
        <begin position="180"/>
        <end position="202"/>
    </location>
</feature>
<feature type="compositionally biased region" description="Polar residues" evidence="1">
    <location>
        <begin position="253"/>
        <end position="265"/>
    </location>
</feature>
<evidence type="ECO:0000256" key="1">
    <source>
        <dbReference type="SAM" id="MobiDB-lite"/>
    </source>
</evidence>
<dbReference type="EMBL" id="JAAGAX010000005">
    <property type="protein sequence ID" value="KAF2315244.1"/>
    <property type="molecule type" value="Genomic_DNA"/>
</dbReference>
<gene>
    <name evidence="2" type="ORF">GH714_038567</name>
</gene>
<comment type="caution">
    <text evidence="2">The sequence shown here is derived from an EMBL/GenBank/DDBJ whole genome shotgun (WGS) entry which is preliminary data.</text>
</comment>